<dbReference type="EMBL" id="AECV01000017">
    <property type="protein sequence ID" value="EFW29687.1"/>
    <property type="molecule type" value="Genomic_DNA"/>
</dbReference>
<evidence type="ECO:0000313" key="3">
    <source>
        <dbReference type="Proteomes" id="UP000004633"/>
    </source>
</evidence>
<feature type="transmembrane region" description="Helical" evidence="1">
    <location>
        <begin position="139"/>
        <end position="159"/>
    </location>
</feature>
<keyword evidence="1" id="KW-0472">Membrane</keyword>
<accession>E7N2C4</accession>
<feature type="transmembrane region" description="Helical" evidence="1">
    <location>
        <begin position="6"/>
        <end position="27"/>
    </location>
</feature>
<feature type="transmembrane region" description="Helical" evidence="1">
    <location>
        <begin position="39"/>
        <end position="62"/>
    </location>
</feature>
<evidence type="ECO:0000256" key="1">
    <source>
        <dbReference type="SAM" id="Phobius"/>
    </source>
</evidence>
<keyword evidence="3" id="KW-1185">Reference proteome</keyword>
<name>E7N2C4_9FIRM</name>
<comment type="caution">
    <text evidence="2">The sequence shown here is derived from an EMBL/GenBank/DDBJ whole genome shotgun (WGS) entry which is preliminary data.</text>
</comment>
<reference evidence="2 3" key="1">
    <citation type="submission" date="2010-08" db="EMBL/GenBank/DDBJ databases">
        <authorList>
            <person name="Weinstock G."/>
            <person name="Sodergren E."/>
            <person name="Clifton S."/>
            <person name="Fulton L."/>
            <person name="Fulton B."/>
            <person name="Courtney L."/>
            <person name="Fronick C."/>
            <person name="Harrison M."/>
            <person name="Strong C."/>
            <person name="Farmer C."/>
            <person name="Delahaunty K."/>
            <person name="Markovic C."/>
            <person name="Hall O."/>
            <person name="Minx P."/>
            <person name="Tomlinson C."/>
            <person name="Mitreva M."/>
            <person name="Hou S."/>
            <person name="Chen J."/>
            <person name="Wollam A."/>
            <person name="Pepin K.H."/>
            <person name="Johnson M."/>
            <person name="Bhonagiri V."/>
            <person name="Zhang X."/>
            <person name="Suruliraj S."/>
            <person name="Warren W."/>
            <person name="Chinwalla A."/>
            <person name="Mardis E.R."/>
            <person name="Wilson R.K."/>
        </authorList>
    </citation>
    <scope>NUCLEOTIDE SEQUENCE [LARGE SCALE GENOMIC DNA]</scope>
    <source>
        <strain evidence="2 3">F0399</strain>
    </source>
</reference>
<feature type="transmembrane region" description="Helical" evidence="1">
    <location>
        <begin position="82"/>
        <end position="100"/>
    </location>
</feature>
<organism evidence="2 3">
    <name type="scientific">Selenomonas artemidis F0399</name>
    <dbReference type="NCBI Taxonomy" id="749551"/>
    <lineage>
        <taxon>Bacteria</taxon>
        <taxon>Bacillati</taxon>
        <taxon>Bacillota</taxon>
        <taxon>Negativicutes</taxon>
        <taxon>Selenomonadales</taxon>
        <taxon>Selenomonadaceae</taxon>
        <taxon>Selenomonas</taxon>
    </lineage>
</organism>
<evidence type="ECO:0000313" key="2">
    <source>
        <dbReference type="EMBL" id="EFW29687.1"/>
    </source>
</evidence>
<sequence length="160" mass="17977">MPVNRKRSLFFVYITAFILLLVGKRLLQTIVWYRRGEASGAALMCTVGVFGSVLIALIPFVIHDLDLVPGYDFESEKAQSMLRFFIGCILLCGGLPLYFIRRSFAARIGMAANEETVKQLPRADQGLYFFVQRLPRAGVYAWAVGILLIIWGLADAFMYA</sequence>
<dbReference type="STRING" id="749551.HMPREF9555_01135"/>
<proteinExistence type="predicted"/>
<dbReference type="HOGENOM" id="CLU_1748380_0_0_9"/>
<keyword evidence="1" id="KW-1133">Transmembrane helix</keyword>
<dbReference type="AlphaFoldDB" id="E7N2C4"/>
<protein>
    <submittedName>
        <fullName evidence="2">Uncharacterized protein</fullName>
    </submittedName>
</protein>
<dbReference type="Proteomes" id="UP000004633">
    <property type="component" value="Unassembled WGS sequence"/>
</dbReference>
<keyword evidence="1" id="KW-0812">Transmembrane</keyword>
<gene>
    <name evidence="2" type="ORF">HMPREF9555_01135</name>
</gene>